<dbReference type="Gene3D" id="2.60.120.260">
    <property type="entry name" value="Galactose-binding domain-like"/>
    <property type="match status" value="1"/>
</dbReference>
<sequence length="205" mass="22478">MSSLSNVTLDDSSSAITYIGNWDGQLHKGDPLVGEYSNGTFHASNTTGDTATFTWNGGGIWFFGAFRANHGYFSIKLDEKEKEYFNGQADSDIFNQVIYANADLEVGNHRIVLVNEANYNTSNFELTWVDLDYIMVQADPAQFDQSSIPSESRILTTGTPRVQAILPPTGTTKPIMISSSRGGQDPDFSILTILSSIASLLYLLI</sequence>
<dbReference type="RefSeq" id="XP_019014326.2">
    <property type="nucleotide sequence ID" value="XM_019152188.2"/>
</dbReference>
<evidence type="ECO:0000313" key="1">
    <source>
        <dbReference type="EMBL" id="WWC67011.1"/>
    </source>
</evidence>
<dbReference type="KEGG" id="kpin:30168777"/>
<dbReference type="AlphaFoldDB" id="A0AAJ8MLX8"/>
<proteinExistence type="predicted"/>
<dbReference type="Proteomes" id="UP000094020">
    <property type="component" value="Chromosome 1"/>
</dbReference>
<reference evidence="1" key="1">
    <citation type="submission" date="2013-07" db="EMBL/GenBank/DDBJ databases">
        <authorList>
            <consortium name="The Broad Institute Genome Sequencing Platform"/>
            <person name="Cuomo C."/>
            <person name="Litvintseva A."/>
            <person name="Chen Y."/>
            <person name="Heitman J."/>
            <person name="Sun S."/>
            <person name="Springer D."/>
            <person name="Dromer F."/>
            <person name="Young S.K."/>
            <person name="Zeng Q."/>
            <person name="Gargeya S."/>
            <person name="Fitzgerald M."/>
            <person name="Abouelleil A."/>
            <person name="Alvarado L."/>
            <person name="Berlin A.M."/>
            <person name="Chapman S.B."/>
            <person name="Dewar J."/>
            <person name="Goldberg J."/>
            <person name="Griggs A."/>
            <person name="Gujja S."/>
            <person name="Hansen M."/>
            <person name="Howarth C."/>
            <person name="Imamovic A."/>
            <person name="Larimer J."/>
            <person name="McCowan C."/>
            <person name="Murphy C."/>
            <person name="Pearson M."/>
            <person name="Priest M."/>
            <person name="Roberts A."/>
            <person name="Saif S."/>
            <person name="Shea T."/>
            <person name="Sykes S."/>
            <person name="Wortman J."/>
            <person name="Nusbaum C."/>
            <person name="Birren B."/>
        </authorList>
    </citation>
    <scope>NUCLEOTIDE SEQUENCE</scope>
    <source>
        <strain evidence="1">CBS 10737</strain>
    </source>
</reference>
<keyword evidence="2" id="KW-1185">Reference proteome</keyword>
<reference evidence="1" key="2">
    <citation type="submission" date="2024-02" db="EMBL/GenBank/DDBJ databases">
        <title>Comparative genomics of Cryptococcus and Kwoniella reveals pathogenesis evolution and contrasting modes of karyotype evolution via chromosome fusion or intercentromeric recombination.</title>
        <authorList>
            <person name="Coelho M.A."/>
            <person name="David-Palma M."/>
            <person name="Shea T."/>
            <person name="Bowers K."/>
            <person name="McGinley-Smith S."/>
            <person name="Mohammad A.W."/>
            <person name="Gnirke A."/>
            <person name="Yurkov A.M."/>
            <person name="Nowrousian M."/>
            <person name="Sun S."/>
            <person name="Cuomo C.A."/>
            <person name="Heitman J."/>
        </authorList>
    </citation>
    <scope>NUCLEOTIDE SEQUENCE</scope>
    <source>
        <strain evidence="1">CBS 10737</strain>
    </source>
</reference>
<name>A0AAJ8MLX8_9TREE</name>
<evidence type="ECO:0000313" key="2">
    <source>
        <dbReference type="Proteomes" id="UP000094020"/>
    </source>
</evidence>
<gene>
    <name evidence="1" type="ORF">I206_100918</name>
</gene>
<dbReference type="EMBL" id="CP144519">
    <property type="protein sequence ID" value="WWC67011.1"/>
    <property type="molecule type" value="Genomic_DNA"/>
</dbReference>
<accession>A0AAJ8MLX8</accession>
<organism evidence="1 2">
    <name type="scientific">Kwoniella pini CBS 10737</name>
    <dbReference type="NCBI Taxonomy" id="1296096"/>
    <lineage>
        <taxon>Eukaryota</taxon>
        <taxon>Fungi</taxon>
        <taxon>Dikarya</taxon>
        <taxon>Basidiomycota</taxon>
        <taxon>Agaricomycotina</taxon>
        <taxon>Tremellomycetes</taxon>
        <taxon>Tremellales</taxon>
        <taxon>Cryptococcaceae</taxon>
        <taxon>Kwoniella</taxon>
    </lineage>
</organism>
<protein>
    <submittedName>
        <fullName evidence="1">Uncharacterized protein</fullName>
    </submittedName>
</protein>
<dbReference type="GeneID" id="30168777"/>